<name>A0A367LPK8_9HYPO</name>
<proteinExistence type="predicted"/>
<comment type="caution">
    <text evidence="1">The sequence shown here is derived from an EMBL/GenBank/DDBJ whole genome shotgun (WGS) entry which is preliminary data.</text>
</comment>
<gene>
    <name evidence="1" type="ORF">L249_2352</name>
</gene>
<reference evidence="1 2" key="1">
    <citation type="journal article" date="2015" name="BMC Genomics">
        <title>Insights from the genome of Ophiocordyceps polyrhachis-furcata to pathogenicity and host specificity in insect fungi.</title>
        <authorList>
            <person name="Wichadakul D."/>
            <person name="Kobmoo N."/>
            <person name="Ingsriswang S."/>
            <person name="Tangphatsornruang S."/>
            <person name="Chantasingh D."/>
            <person name="Luangsa-ard J.J."/>
            <person name="Eurwilaichitr L."/>
        </authorList>
    </citation>
    <scope>NUCLEOTIDE SEQUENCE [LARGE SCALE GENOMIC DNA]</scope>
    <source>
        <strain evidence="1 2">BCC 54312</strain>
    </source>
</reference>
<protein>
    <submittedName>
        <fullName evidence="1">Uncharacterized protein</fullName>
    </submittedName>
</protein>
<dbReference type="Proteomes" id="UP000253664">
    <property type="component" value="Unassembled WGS sequence"/>
</dbReference>
<keyword evidence="2" id="KW-1185">Reference proteome</keyword>
<evidence type="ECO:0000313" key="1">
    <source>
        <dbReference type="EMBL" id="RCI16172.1"/>
    </source>
</evidence>
<organism evidence="1 2">
    <name type="scientific">Ophiocordyceps polyrhachis-furcata BCC 54312</name>
    <dbReference type="NCBI Taxonomy" id="1330021"/>
    <lineage>
        <taxon>Eukaryota</taxon>
        <taxon>Fungi</taxon>
        <taxon>Dikarya</taxon>
        <taxon>Ascomycota</taxon>
        <taxon>Pezizomycotina</taxon>
        <taxon>Sordariomycetes</taxon>
        <taxon>Hypocreomycetidae</taxon>
        <taxon>Hypocreales</taxon>
        <taxon>Ophiocordycipitaceae</taxon>
        <taxon>Ophiocordyceps</taxon>
    </lineage>
</organism>
<dbReference type="AlphaFoldDB" id="A0A367LPK8"/>
<sequence>MTNRHLAEALFGTLCVLELEIARHVIPVGVWLLRHVVEDGFDKAELGRRQRVDRIVLVGRRDGRNVADDRIWDEMEAREKRGRRRCADLFPPLEETLAMKAQAGG</sequence>
<dbReference type="EMBL" id="LKCN02000001">
    <property type="protein sequence ID" value="RCI16172.1"/>
    <property type="molecule type" value="Genomic_DNA"/>
</dbReference>
<evidence type="ECO:0000313" key="2">
    <source>
        <dbReference type="Proteomes" id="UP000253664"/>
    </source>
</evidence>
<accession>A0A367LPK8</accession>